<dbReference type="CDD" id="cd15726">
    <property type="entry name" value="FYVE_FYCO1"/>
    <property type="match status" value="1"/>
</dbReference>
<evidence type="ECO:0000259" key="18">
    <source>
        <dbReference type="PROSITE" id="PS50178"/>
    </source>
</evidence>
<dbReference type="InterPro" id="IPR036598">
    <property type="entry name" value="GOLD_dom_sf"/>
</dbReference>
<dbReference type="InterPro" id="IPR047336">
    <property type="entry name" value="RUN_FYCO1"/>
</dbReference>
<evidence type="ECO:0000313" key="23">
    <source>
        <dbReference type="RGD" id="1309069"/>
    </source>
</evidence>
<keyword evidence="22" id="KW-1185">Reference proteome</keyword>
<dbReference type="InterPro" id="IPR037213">
    <property type="entry name" value="Run_dom_sf"/>
</dbReference>
<feature type="compositionally biased region" description="Polar residues" evidence="17">
    <location>
        <begin position="1236"/>
        <end position="1249"/>
    </location>
</feature>
<reference evidence="21" key="2">
    <citation type="submission" date="2025-08" db="UniProtKB">
        <authorList>
            <consortium name="Ensembl"/>
        </authorList>
    </citation>
    <scope>IDENTIFICATION</scope>
    <source>
        <strain evidence="21">Brown Norway</strain>
    </source>
</reference>
<name>A0A0G2K6G5_RAT</name>
<evidence type="ECO:0000256" key="12">
    <source>
        <dbReference type="ARBA" id="ARBA00023329"/>
    </source>
</evidence>
<evidence type="ECO:0000256" key="7">
    <source>
        <dbReference type="ARBA" id="ARBA00022771"/>
    </source>
</evidence>
<evidence type="ECO:0000256" key="8">
    <source>
        <dbReference type="ARBA" id="ARBA00022833"/>
    </source>
</evidence>
<feature type="coiled-coil region" evidence="16">
    <location>
        <begin position="863"/>
        <end position="1091"/>
    </location>
</feature>
<dbReference type="InterPro" id="IPR017455">
    <property type="entry name" value="Znf_FYVE-rel"/>
</dbReference>
<dbReference type="CDD" id="cd17698">
    <property type="entry name" value="RUN_FYCO1"/>
    <property type="match status" value="1"/>
</dbReference>
<dbReference type="SUPFAM" id="SSF140741">
    <property type="entry name" value="RUN domain-like"/>
    <property type="match status" value="1"/>
</dbReference>
<dbReference type="InterPro" id="IPR009038">
    <property type="entry name" value="GOLD_dom"/>
</dbReference>
<keyword evidence="8" id="KW-0862">Zinc</keyword>
<evidence type="ECO:0000256" key="6">
    <source>
        <dbReference type="ARBA" id="ARBA00022753"/>
    </source>
</evidence>
<dbReference type="AGR" id="RGD:1309069"/>
<evidence type="ECO:0000259" key="20">
    <source>
        <dbReference type="PROSITE" id="PS50866"/>
    </source>
</evidence>
<accession>A0A0G2K6G5</accession>
<evidence type="ECO:0000256" key="5">
    <source>
        <dbReference type="ARBA" id="ARBA00022723"/>
    </source>
</evidence>
<proteinExistence type="evidence at protein level"/>
<keyword evidence="7 15" id="KW-0863">Zinc-finger</keyword>
<dbReference type="FunFam" id="3.30.40.10:FF:000341">
    <property type="entry name" value="FYVE and coiled-coil domain containing 1"/>
    <property type="match status" value="1"/>
</dbReference>
<dbReference type="GO" id="GO:0005764">
    <property type="term" value="C:lysosome"/>
    <property type="evidence" value="ECO:0007669"/>
    <property type="project" value="UniProtKB-SubCell"/>
</dbReference>
<dbReference type="InterPro" id="IPR011011">
    <property type="entry name" value="Znf_FYVE_PHD"/>
</dbReference>
<evidence type="ECO:0000256" key="3">
    <source>
        <dbReference type="ARBA" id="ARBA00004419"/>
    </source>
</evidence>
<dbReference type="Gene3D" id="2.60.120.680">
    <property type="entry name" value="GOLD domain"/>
    <property type="match status" value="1"/>
</dbReference>
<dbReference type="InterPro" id="IPR004012">
    <property type="entry name" value="Run_dom"/>
</dbReference>
<dbReference type="Ensembl" id="ENSRNOT00000087799.3">
    <property type="protein sequence ID" value="ENSRNOP00000073803.2"/>
    <property type="gene ID" value="ENSRNOG00000006336.9"/>
</dbReference>
<keyword evidence="24" id="KW-1267">Proteomics identification</keyword>
<dbReference type="SUPFAM" id="SSF57903">
    <property type="entry name" value="FYVE/PHD zinc finger"/>
    <property type="match status" value="1"/>
</dbReference>
<dbReference type="FunFam" id="1.20.58.900:FF:000010">
    <property type="entry name" value="FYVE and coiled-coil domain containing 1"/>
    <property type="match status" value="1"/>
</dbReference>
<evidence type="ECO:0007829" key="24">
    <source>
        <dbReference type="PeptideAtlas" id="A0A0G2K6G5"/>
    </source>
</evidence>
<dbReference type="PROSITE" id="PS50178">
    <property type="entry name" value="ZF_FYVE"/>
    <property type="match status" value="1"/>
</dbReference>
<keyword evidence="5" id="KW-0479">Metal-binding</keyword>
<dbReference type="PROSITE" id="PS50826">
    <property type="entry name" value="RUN"/>
    <property type="match status" value="1"/>
</dbReference>
<evidence type="ECO:0000256" key="1">
    <source>
        <dbReference type="ARBA" id="ARBA00004177"/>
    </source>
</evidence>
<dbReference type="Pfam" id="PF01363">
    <property type="entry name" value="FYVE"/>
    <property type="match status" value="1"/>
</dbReference>
<feature type="region of interest" description="Disordered" evidence="17">
    <location>
        <begin position="1175"/>
        <end position="1212"/>
    </location>
</feature>
<comment type="function">
    <text evidence="13">May mediate microtubule plus end-directed vesicle transport.</text>
</comment>
<feature type="compositionally biased region" description="Low complexity" evidence="17">
    <location>
        <begin position="1175"/>
        <end position="1191"/>
    </location>
</feature>
<keyword evidence="6" id="KW-0967">Endosome</keyword>
<feature type="coiled-coil region" evidence="16">
    <location>
        <begin position="195"/>
        <end position="236"/>
    </location>
</feature>
<keyword evidence="10 16" id="KW-0175">Coiled coil</keyword>
<feature type="region of interest" description="Disordered" evidence="17">
    <location>
        <begin position="518"/>
        <end position="542"/>
    </location>
</feature>
<comment type="subcellular location">
    <subcellularLocation>
        <location evidence="3">Cytoplasmic vesicle</location>
        <location evidence="3">Autophagosome</location>
    </subcellularLocation>
    <subcellularLocation>
        <location evidence="1">Endosome</location>
    </subcellularLocation>
    <subcellularLocation>
        <location evidence="2">Lysosome</location>
    </subcellularLocation>
</comment>
<keyword evidence="9" id="KW-0007">Acetylation</keyword>
<dbReference type="RGD" id="1309069">
    <property type="gene designation" value="Fyco1"/>
</dbReference>
<dbReference type="PANTHER" id="PTHR46753:SF2">
    <property type="entry name" value="FYVE AND COILED-COIL DOMAIN-CONTAINING PROTEIN 1"/>
    <property type="match status" value="1"/>
</dbReference>
<dbReference type="InterPro" id="IPR000306">
    <property type="entry name" value="Znf_FYVE"/>
</dbReference>
<dbReference type="InterPro" id="IPR013083">
    <property type="entry name" value="Znf_RING/FYVE/PHD"/>
</dbReference>
<evidence type="ECO:0000256" key="15">
    <source>
        <dbReference type="PROSITE-ProRule" id="PRU00091"/>
    </source>
</evidence>
<feature type="domain" description="FYVE-type" evidence="18">
    <location>
        <begin position="1117"/>
        <end position="1175"/>
    </location>
</feature>
<dbReference type="PROSITE" id="PS50866">
    <property type="entry name" value="GOLD"/>
    <property type="match status" value="1"/>
</dbReference>
<keyword evidence="11" id="KW-0458">Lysosome</keyword>
<gene>
    <name evidence="21 23" type="primary">Fyco1</name>
</gene>
<dbReference type="PANTHER" id="PTHR46753">
    <property type="entry name" value="FYVE AND COILED-COIL DOMAIN-CONTAINING PROTEIN 1"/>
    <property type="match status" value="1"/>
</dbReference>
<feature type="domain" description="GOLD" evidence="20">
    <location>
        <begin position="1281"/>
        <end position="1410"/>
    </location>
</feature>
<reference evidence="21" key="3">
    <citation type="submission" date="2025-09" db="UniProtKB">
        <authorList>
            <consortium name="Ensembl"/>
        </authorList>
    </citation>
    <scope>IDENTIFICATION</scope>
    <source>
        <strain evidence="21">Brown Norway</strain>
    </source>
</reference>
<evidence type="ECO:0000313" key="21">
    <source>
        <dbReference type="Ensembl" id="ENSRNOP00000073803.2"/>
    </source>
</evidence>
<dbReference type="GO" id="GO:0008270">
    <property type="term" value="F:zinc ion binding"/>
    <property type="evidence" value="ECO:0007669"/>
    <property type="project" value="UniProtKB-KW"/>
</dbReference>
<protein>
    <recommendedName>
        <fullName evidence="14">FYVE and coiled-coil domain-containing protein 1</fullName>
    </recommendedName>
</protein>
<feature type="coiled-coil region" evidence="16">
    <location>
        <begin position="361"/>
        <end position="517"/>
    </location>
</feature>
<dbReference type="Gene3D" id="1.20.58.900">
    <property type="match status" value="1"/>
</dbReference>
<evidence type="ECO:0000256" key="16">
    <source>
        <dbReference type="SAM" id="Coils"/>
    </source>
</evidence>
<feature type="coiled-coil region" evidence="16">
    <location>
        <begin position="560"/>
        <end position="827"/>
    </location>
</feature>
<dbReference type="HOGENOM" id="CLU_004445_0_0_1"/>
<organism evidence="21 22">
    <name type="scientific">Rattus norvegicus</name>
    <name type="common">Rat</name>
    <dbReference type="NCBI Taxonomy" id="10116"/>
    <lineage>
        <taxon>Eukaryota</taxon>
        <taxon>Metazoa</taxon>
        <taxon>Chordata</taxon>
        <taxon>Craniata</taxon>
        <taxon>Vertebrata</taxon>
        <taxon>Euteleostomi</taxon>
        <taxon>Mammalia</taxon>
        <taxon>Eutheria</taxon>
        <taxon>Euarchontoglires</taxon>
        <taxon>Glires</taxon>
        <taxon>Rodentia</taxon>
        <taxon>Myomorpha</taxon>
        <taxon>Muroidea</taxon>
        <taxon>Muridae</taxon>
        <taxon>Murinae</taxon>
        <taxon>Rattus</taxon>
    </lineage>
</organism>
<keyword evidence="12" id="KW-0968">Cytoplasmic vesicle</keyword>
<evidence type="ECO:0000256" key="4">
    <source>
        <dbReference type="ARBA" id="ARBA00022553"/>
    </source>
</evidence>
<dbReference type="SMART" id="SM00064">
    <property type="entry name" value="FYVE"/>
    <property type="match status" value="1"/>
</dbReference>
<evidence type="ECO:0000256" key="17">
    <source>
        <dbReference type="SAM" id="MobiDB-lite"/>
    </source>
</evidence>
<feature type="domain" description="RUN" evidence="19">
    <location>
        <begin position="32"/>
        <end position="165"/>
    </location>
</feature>
<keyword evidence="4" id="KW-0597">Phosphoprotein</keyword>
<dbReference type="Proteomes" id="UP000002494">
    <property type="component" value="Chromosome 8"/>
</dbReference>
<dbReference type="GO" id="GO:0005768">
    <property type="term" value="C:endosome"/>
    <property type="evidence" value="ECO:0007669"/>
    <property type="project" value="UniProtKB-SubCell"/>
</dbReference>
<sequence length="1422" mass="160445">KHSSHLQTQPTNEGNAVTELSNEFKEGGEPITDDSTSLHKFSYKLEYLLQFDQKEKASLLGSKKDYWDYFCACLAKVKGANDGIRFVRSISELRTSLGKGRAFIRYSLVHQRLADTLQQCFMNTKVTSDWYYARSPFLKPKLSSDIVGQLYELTEVQFDLASRGYDLDAAWPTFARCFLGRFIPKLLSFTFFSLNNEALESFDEMRLELDQLEVREKQLQEHVQQLNRENQALRMTISKQGGQLQVEKETGYLAVEDSIDLVSLVAELQKQGEVTQATVKKLQTCLQALELAVDQKETSHSVLQLENVAQALDAVRDSLGRKNQLLASLSECLTRAEKREHPSLDTKLHQEPVPTDLALKFQELKGKLQTLEGENTKAQELNRQQSLKLEQLAKELQLKEEARASLEHLVKDAVPLQEELSGKKQESAQLRRQLQESLAHLSSVEEELAEARQQEKQHREEKQLLEQEAKSLTWQLQLLETQLGQVSQLVSDLEEQKKQLMQDKDHLSQKVGTLEQLAEAHGASKSKEAVPPQAGEMPEKGQHCLQEEQVNNATVRGADQDELQKVNQELQKELQNMAVRNQLLEGKLQALQTDYKALQQREAAIQGSLASLEAEQASIRQLGNQMEASLLAVRKAKETMKAQVAEKEAALQSKEGECRQLQEEAEQCRLRTEAQAQELRALENQCQQQIQLIEVLSAEKGQQGLSLPQVNTAQLALSQAQLEIHQGEAQRLQNEVVDLQAKLQVALGDRDKLQSQLGVAEAVLGEHKTLVQQLKEQNEALNRAHIQELLQCSEREGILQEESIYKAQKQEQELRALQAELSQVRCSSEGAHLEHAELQDQLHRANTDTAELGIQVCALTAEKDRMEGALASLAQELQDSKEAALQERKGLELQVMQLQQEKESLQEKLKATEEAASSFSVLQAQLAQAEQLAQSLQEAAHQEQDALKFQLSAEIMDHQNRLKTANEECGSLRAQLEEQGQELQMTKEAVQELKITKATMEEKLNCTGSHLAECQATLLRKDEESAMLRINLERTQKELEKATSKFQEYYNKLCQEVTNRERNDQKMLADLDDLNRTKKYLEERLIELLRDKDALWQKSDALEFQQKLSAEEKCLGDMEANHCHDCKREFSWIVRRHHCRLCGRIFCYYCCNNYVVTKPSGKKERCCRACFQKFGESSGSPDSSGSGTSQGEPSPMVSPAEAAPQSIGSQGINPVCRPPDDAVFDIITDEELCQIQESGSSLPETPTETDSMDPNMAEQDTTSNSLTPEDTEDMPLGQDAEICLLKSGELMIKLPLTVEEIASFGEGNRELFVRSSTYSLIPITVAEPGLTISWVFSSDPKSISFSVVFQETEDTPLDQCKVLIPTTRCNSHKESIRGQLKVRTPGIYLLIFDNTFSRFISKKVFYHLTVDRPVIYDGSDFP</sequence>
<evidence type="ECO:0000256" key="11">
    <source>
        <dbReference type="ARBA" id="ARBA00023228"/>
    </source>
</evidence>
<evidence type="ECO:0000256" key="9">
    <source>
        <dbReference type="ARBA" id="ARBA00022990"/>
    </source>
</evidence>
<dbReference type="Gene3D" id="3.30.40.10">
    <property type="entry name" value="Zinc/RING finger domain, C3HC4 (zinc finger)"/>
    <property type="match status" value="1"/>
</dbReference>
<dbReference type="FunFam" id="2.60.120.680:FF:000004">
    <property type="entry name" value="FYVE and coiled-coil domain containing 1"/>
    <property type="match status" value="1"/>
</dbReference>
<dbReference type="GeneTree" id="ENSGT00940000154044"/>
<evidence type="ECO:0000256" key="2">
    <source>
        <dbReference type="ARBA" id="ARBA00004371"/>
    </source>
</evidence>
<dbReference type="SUPFAM" id="SSF101576">
    <property type="entry name" value="Supernatant protein factor (SPF), C-terminal domain"/>
    <property type="match status" value="1"/>
</dbReference>
<dbReference type="InterPro" id="IPR047337">
    <property type="entry name" value="FYVE_FYCO1"/>
</dbReference>
<evidence type="ECO:0000259" key="19">
    <source>
        <dbReference type="PROSITE" id="PS50826"/>
    </source>
</evidence>
<evidence type="ECO:0000256" key="13">
    <source>
        <dbReference type="ARBA" id="ARBA00055152"/>
    </source>
</evidence>
<feature type="region of interest" description="Disordered" evidence="17">
    <location>
        <begin position="1236"/>
        <end position="1274"/>
    </location>
</feature>
<dbReference type="Pfam" id="PF02759">
    <property type="entry name" value="RUN"/>
    <property type="match status" value="1"/>
</dbReference>
<evidence type="ECO:0000256" key="10">
    <source>
        <dbReference type="ARBA" id="ARBA00023054"/>
    </source>
</evidence>
<feature type="compositionally biased region" description="Polar residues" evidence="17">
    <location>
        <begin position="1258"/>
        <end position="1268"/>
    </location>
</feature>
<dbReference type="GO" id="GO:0005776">
    <property type="term" value="C:autophagosome"/>
    <property type="evidence" value="ECO:0007669"/>
    <property type="project" value="UniProtKB-SubCell"/>
</dbReference>
<evidence type="ECO:0000313" key="22">
    <source>
        <dbReference type="Proteomes" id="UP000002494"/>
    </source>
</evidence>
<evidence type="ECO:0000256" key="14">
    <source>
        <dbReference type="ARBA" id="ARBA00073225"/>
    </source>
</evidence>
<reference evidence="21" key="1">
    <citation type="submission" date="2024-01" db="EMBL/GenBank/DDBJ databases">
        <title>GRCr8: a new rat reference genome assembly contstructed from accurate long reads and long range scaffolding.</title>
        <authorList>
            <person name="Doris P.A."/>
            <person name="Kalbfleisch T."/>
            <person name="Li K."/>
            <person name="Howe K."/>
            <person name="Wood J."/>
        </authorList>
    </citation>
    <scope>NUCLEOTIDE SEQUENCE [LARGE SCALE GENOMIC DNA]</scope>
    <source>
        <strain evidence="21">Brown Norway</strain>
    </source>
</reference>